<gene>
    <name evidence="1" type="ORF">SAMN05421825_3412</name>
</gene>
<dbReference type="OrthoDB" id="1255936at2"/>
<proteinExistence type="predicted"/>
<accession>A0A1G7UEQ8</accession>
<evidence type="ECO:0000313" key="1">
    <source>
        <dbReference type="EMBL" id="SDG45798.1"/>
    </source>
</evidence>
<name>A0A1G7UEQ8_9FLAO</name>
<dbReference type="AlphaFoldDB" id="A0A1G7UEQ8"/>
<evidence type="ECO:0000313" key="2">
    <source>
        <dbReference type="Proteomes" id="UP000199203"/>
    </source>
</evidence>
<protein>
    <submittedName>
        <fullName evidence="1">Uncharacterized protein</fullName>
    </submittedName>
</protein>
<sequence>MKSKPILTILLTAIVFFALGFLGKDFYQNKSKSENIPVTKNQSDRIQTKDETKTENKNTDFSKVLKGKYILEGADYAGFEFIDDETISWTNEMFPMDPDTMRLKWIDEHTFVTTFTKNIEKGCPPRNWVRKIESYDGHKLVIRDYWTGWGESKDESEVFYKE</sequence>
<dbReference type="STRING" id="454006.SAMN05421825_3412"/>
<dbReference type="Proteomes" id="UP000199203">
    <property type="component" value="Unassembled WGS sequence"/>
</dbReference>
<reference evidence="2" key="1">
    <citation type="submission" date="2016-10" db="EMBL/GenBank/DDBJ databases">
        <authorList>
            <person name="Varghese N."/>
            <person name="Submissions S."/>
        </authorList>
    </citation>
    <scope>NUCLEOTIDE SEQUENCE [LARGE SCALE GENOMIC DNA]</scope>
    <source>
        <strain evidence="2">DSM 19684</strain>
    </source>
</reference>
<keyword evidence="2" id="KW-1185">Reference proteome</keyword>
<dbReference type="RefSeq" id="WP_089874622.1">
    <property type="nucleotide sequence ID" value="NZ_FNBH01000004.1"/>
</dbReference>
<organism evidence="1 2">
    <name type="scientific">Epilithonimonas hungarica</name>
    <dbReference type="NCBI Taxonomy" id="454006"/>
    <lineage>
        <taxon>Bacteria</taxon>
        <taxon>Pseudomonadati</taxon>
        <taxon>Bacteroidota</taxon>
        <taxon>Flavobacteriia</taxon>
        <taxon>Flavobacteriales</taxon>
        <taxon>Weeksellaceae</taxon>
        <taxon>Chryseobacterium group</taxon>
        <taxon>Epilithonimonas</taxon>
    </lineage>
</organism>
<dbReference type="EMBL" id="FNBH01000004">
    <property type="protein sequence ID" value="SDG45798.1"/>
    <property type="molecule type" value="Genomic_DNA"/>
</dbReference>